<dbReference type="Proteomes" id="UP000310200">
    <property type="component" value="Unassembled WGS sequence"/>
</dbReference>
<accession>A0A4S2KKM4</accession>
<dbReference type="AlphaFoldDB" id="A0A4S2KKM4"/>
<keyword evidence="2" id="KW-1185">Reference proteome</keyword>
<reference evidence="1 2" key="1">
    <citation type="journal article" date="2019" name="Philos. Trans. R. Soc. Lond., B, Biol. Sci.">
        <title>Ant behaviour and brain gene expression of defending hosts depend on the ecological success of the intruding social parasite.</title>
        <authorList>
            <person name="Kaur R."/>
            <person name="Stoldt M."/>
            <person name="Jongepier E."/>
            <person name="Feldmeyer B."/>
            <person name="Menzel F."/>
            <person name="Bornberg-Bauer E."/>
            <person name="Foitzik S."/>
        </authorList>
    </citation>
    <scope>NUCLEOTIDE SEQUENCE [LARGE SCALE GENOMIC DNA]</scope>
    <source>
        <tissue evidence="1">Whole body</tissue>
    </source>
</reference>
<comment type="caution">
    <text evidence="1">The sequence shown here is derived from an EMBL/GenBank/DDBJ whole genome shotgun (WGS) entry which is preliminary data.</text>
</comment>
<sequence length="80" mass="8993">MPKQKQGPRLYDRNRRSAIFDLRGNGGVLLCRPQMKMPFGFSERECGGIRRGNDSGDDDDCNNCGCDGALVKEKRKGDRE</sequence>
<organism evidence="1 2">
    <name type="scientific">Temnothorax longispinosus</name>
    <dbReference type="NCBI Taxonomy" id="300112"/>
    <lineage>
        <taxon>Eukaryota</taxon>
        <taxon>Metazoa</taxon>
        <taxon>Ecdysozoa</taxon>
        <taxon>Arthropoda</taxon>
        <taxon>Hexapoda</taxon>
        <taxon>Insecta</taxon>
        <taxon>Pterygota</taxon>
        <taxon>Neoptera</taxon>
        <taxon>Endopterygota</taxon>
        <taxon>Hymenoptera</taxon>
        <taxon>Apocrita</taxon>
        <taxon>Aculeata</taxon>
        <taxon>Formicoidea</taxon>
        <taxon>Formicidae</taxon>
        <taxon>Myrmicinae</taxon>
        <taxon>Temnothorax</taxon>
    </lineage>
</organism>
<protein>
    <submittedName>
        <fullName evidence="1">Uncharacterized protein</fullName>
    </submittedName>
</protein>
<gene>
    <name evidence="1" type="ORF">DBV15_00831</name>
</gene>
<dbReference type="EMBL" id="QBLH01002024">
    <property type="protein sequence ID" value="TGZ50142.1"/>
    <property type="molecule type" value="Genomic_DNA"/>
</dbReference>
<name>A0A4S2KKM4_9HYME</name>
<evidence type="ECO:0000313" key="2">
    <source>
        <dbReference type="Proteomes" id="UP000310200"/>
    </source>
</evidence>
<evidence type="ECO:0000313" key="1">
    <source>
        <dbReference type="EMBL" id="TGZ50142.1"/>
    </source>
</evidence>
<proteinExistence type="predicted"/>